<organism evidence="1 2">
    <name type="scientific">Curvibacter microcysteis</name>
    <dbReference type="NCBI Taxonomy" id="3026419"/>
    <lineage>
        <taxon>Bacteria</taxon>
        <taxon>Pseudomonadati</taxon>
        <taxon>Pseudomonadota</taxon>
        <taxon>Betaproteobacteria</taxon>
        <taxon>Burkholderiales</taxon>
        <taxon>Comamonadaceae</taxon>
        <taxon>Curvibacter</taxon>
    </lineage>
</organism>
<dbReference type="Proteomes" id="UP001528672">
    <property type="component" value="Unassembled WGS sequence"/>
</dbReference>
<proteinExistence type="predicted"/>
<evidence type="ECO:0000313" key="1">
    <source>
        <dbReference type="EMBL" id="MDD0817244.1"/>
    </source>
</evidence>
<dbReference type="EMBL" id="JAQSIO010000017">
    <property type="protein sequence ID" value="MDD0817244.1"/>
    <property type="molecule type" value="Genomic_DNA"/>
</dbReference>
<dbReference type="RefSeq" id="WP_273929713.1">
    <property type="nucleotide sequence ID" value="NZ_JAQSIO010000017.1"/>
</dbReference>
<reference evidence="1 2" key="1">
    <citation type="submission" date="2023-02" db="EMBL/GenBank/DDBJ databases">
        <title>Bacterial whole genome sequence for Curvibacter sp. HBC28.</title>
        <authorList>
            <person name="Le V."/>
            <person name="Ko S.-R."/>
            <person name="Ahn C.-Y."/>
            <person name="Oh H.-M."/>
        </authorList>
    </citation>
    <scope>NUCLEOTIDE SEQUENCE [LARGE SCALE GENOMIC DNA]</scope>
    <source>
        <strain evidence="1 2">HBC28</strain>
    </source>
</reference>
<evidence type="ECO:0000313" key="2">
    <source>
        <dbReference type="Proteomes" id="UP001528672"/>
    </source>
</evidence>
<evidence type="ECO:0008006" key="3">
    <source>
        <dbReference type="Google" id="ProtNLM"/>
    </source>
</evidence>
<keyword evidence="2" id="KW-1185">Reference proteome</keyword>
<gene>
    <name evidence="1" type="ORF">PSQ39_21600</name>
</gene>
<comment type="caution">
    <text evidence="1">The sequence shown here is derived from an EMBL/GenBank/DDBJ whole genome shotgun (WGS) entry which is preliminary data.</text>
</comment>
<sequence>MNQACWIPLLLGGALLGGCSTLDVPRADNYEASSQKKARSVQHWDVLADDVAKRIADKIRSYPMALPPVYLVQAPAGSFNQGFRELLLTRLVNHGAIVTRQPGPLVVRFETQLVEHGSQVGNANPTPLVGLGGGVSVARDLFTYAHSTTSYVGSVLGLAALGDATRIALDGRAAGGPTRTEVLITTSLEREDTFLARTADVYYIERDDSSLYVPKPPAAPVAAVPATPPTRNWKVVGP</sequence>
<protein>
    <recommendedName>
        <fullName evidence="3">DUF3313 domain-containing protein</fullName>
    </recommendedName>
</protein>
<name>A0ABT5MMZ7_9BURK</name>
<accession>A0ABT5MMZ7</accession>